<sequence>MYVNTKYDENCFAVRTFVDNIGRSGRLLPRGCCAGASPEAEVTGAHLWKNGRSELLGRERQLAIVSQSRRLSFRELMESGLRDGGA</sequence>
<reference evidence="1" key="1">
    <citation type="submission" date="2022-03" db="EMBL/GenBank/DDBJ databases">
        <authorList>
            <person name="Martin H S."/>
        </authorList>
    </citation>
    <scope>NUCLEOTIDE SEQUENCE</scope>
</reference>
<keyword evidence="2" id="KW-1185">Reference proteome</keyword>
<dbReference type="Proteomes" id="UP000837857">
    <property type="component" value="Chromosome 4"/>
</dbReference>
<accession>A0ABN8IT91</accession>
<dbReference type="EMBL" id="OW152816">
    <property type="protein sequence ID" value="CAH2066235.1"/>
    <property type="molecule type" value="Genomic_DNA"/>
</dbReference>
<gene>
    <name evidence="1" type="ORF">IPOD504_LOCUS13338</name>
</gene>
<evidence type="ECO:0000313" key="1">
    <source>
        <dbReference type="EMBL" id="CAH2066235.1"/>
    </source>
</evidence>
<protein>
    <submittedName>
        <fullName evidence="1">Uncharacterized protein</fullName>
    </submittedName>
</protein>
<name>A0ABN8IT91_9NEOP</name>
<organism evidence="1 2">
    <name type="scientific">Iphiclides podalirius</name>
    <name type="common">scarce swallowtail</name>
    <dbReference type="NCBI Taxonomy" id="110791"/>
    <lineage>
        <taxon>Eukaryota</taxon>
        <taxon>Metazoa</taxon>
        <taxon>Ecdysozoa</taxon>
        <taxon>Arthropoda</taxon>
        <taxon>Hexapoda</taxon>
        <taxon>Insecta</taxon>
        <taxon>Pterygota</taxon>
        <taxon>Neoptera</taxon>
        <taxon>Endopterygota</taxon>
        <taxon>Lepidoptera</taxon>
        <taxon>Glossata</taxon>
        <taxon>Ditrysia</taxon>
        <taxon>Papilionoidea</taxon>
        <taxon>Papilionidae</taxon>
        <taxon>Papilioninae</taxon>
        <taxon>Iphiclides</taxon>
    </lineage>
</organism>
<evidence type="ECO:0000313" key="2">
    <source>
        <dbReference type="Proteomes" id="UP000837857"/>
    </source>
</evidence>
<feature type="non-terminal residue" evidence="1">
    <location>
        <position position="1"/>
    </location>
</feature>
<proteinExistence type="predicted"/>